<dbReference type="InterPro" id="IPR031856">
    <property type="entry name" value="YdaS_toxin-like"/>
</dbReference>
<proteinExistence type="predicted"/>
<dbReference type="InterPro" id="IPR010982">
    <property type="entry name" value="Lambda_DNA-bd_dom_sf"/>
</dbReference>
<evidence type="ECO:0000313" key="2">
    <source>
        <dbReference type="Proteomes" id="UP001199260"/>
    </source>
</evidence>
<dbReference type="GO" id="GO:0003677">
    <property type="term" value="F:DNA binding"/>
    <property type="evidence" value="ECO:0007669"/>
    <property type="project" value="InterPro"/>
</dbReference>
<dbReference type="AlphaFoldDB" id="A0AAW4XVX4"/>
<comment type="caution">
    <text evidence="1">The sequence shown here is derived from an EMBL/GenBank/DDBJ whole genome shotgun (WGS) entry which is preliminary data.</text>
</comment>
<gene>
    <name evidence="1" type="ORF">LPW39_07070</name>
</gene>
<accession>A0AAW4XVX4</accession>
<protein>
    <submittedName>
        <fullName evidence="1">Helix-turn-helix domain-containing protein</fullName>
    </submittedName>
</protein>
<reference evidence="1 2" key="1">
    <citation type="submission" date="2021-11" db="EMBL/GenBank/DDBJ databases">
        <title>Genome sequence.</title>
        <authorList>
            <person name="Sun Q."/>
        </authorList>
    </citation>
    <scope>NUCLEOTIDE SEQUENCE [LARGE SCALE GENOMIC DNA]</scope>
    <source>
        <strain evidence="1 2">KCTC 12005</strain>
    </source>
</reference>
<organism evidence="1 2">
    <name type="scientific">Comamonas koreensis</name>
    <dbReference type="NCBI Taxonomy" id="160825"/>
    <lineage>
        <taxon>Bacteria</taxon>
        <taxon>Pseudomonadati</taxon>
        <taxon>Pseudomonadota</taxon>
        <taxon>Betaproteobacteria</taxon>
        <taxon>Burkholderiales</taxon>
        <taxon>Comamonadaceae</taxon>
        <taxon>Comamonas</taxon>
    </lineage>
</organism>
<keyword evidence="2" id="KW-1185">Reference proteome</keyword>
<dbReference type="RefSeq" id="WP_230772962.1">
    <property type="nucleotide sequence ID" value="NZ_JAJNCT010000007.1"/>
</dbReference>
<evidence type="ECO:0000313" key="1">
    <source>
        <dbReference type="EMBL" id="MCD2164894.1"/>
    </source>
</evidence>
<name>A0AAW4XVX4_9BURK</name>
<dbReference type="Pfam" id="PF15943">
    <property type="entry name" value="YdaS_toxin"/>
    <property type="match status" value="1"/>
</dbReference>
<dbReference type="Gene3D" id="1.10.260.40">
    <property type="entry name" value="lambda repressor-like DNA-binding domains"/>
    <property type="match status" value="1"/>
</dbReference>
<dbReference type="Proteomes" id="UP001199260">
    <property type="component" value="Unassembled WGS sequence"/>
</dbReference>
<sequence>MTLSEYFDLPNSLSVAQLRMQIGAKSDVQIRQWQHGYAGRKPGPGYCAAIERATGGQVTRQDLRPADFWRIWPDLTEPAAA</sequence>
<dbReference type="EMBL" id="JAJNCT010000007">
    <property type="protein sequence ID" value="MCD2164894.1"/>
    <property type="molecule type" value="Genomic_DNA"/>
</dbReference>